<keyword evidence="8" id="KW-0067">ATP-binding</keyword>
<dbReference type="PANTHER" id="PTHR33540">
    <property type="entry name" value="TRNA THREONYLCARBAMOYLADENOSINE BIOSYNTHESIS PROTEIN TSAE"/>
    <property type="match status" value="1"/>
</dbReference>
<dbReference type="Pfam" id="PF02367">
    <property type="entry name" value="TsaE"/>
    <property type="match status" value="1"/>
</dbReference>
<dbReference type="PANTHER" id="PTHR33540:SF2">
    <property type="entry name" value="TRNA THREONYLCARBAMOYLADENOSINE BIOSYNTHESIS PROTEIN TSAE"/>
    <property type="match status" value="1"/>
</dbReference>
<comment type="caution">
    <text evidence="11">The sequence shown here is derived from an EMBL/GenBank/DDBJ whole genome shotgun (WGS) entry which is preliminary data.</text>
</comment>
<keyword evidence="9" id="KW-0460">Magnesium</keyword>
<evidence type="ECO:0000256" key="3">
    <source>
        <dbReference type="ARBA" id="ARBA00019010"/>
    </source>
</evidence>
<evidence type="ECO:0000256" key="8">
    <source>
        <dbReference type="ARBA" id="ARBA00022840"/>
    </source>
</evidence>
<comment type="similarity">
    <text evidence="2">Belongs to the TsaE family.</text>
</comment>
<dbReference type="Proteomes" id="UP001139263">
    <property type="component" value="Unassembled WGS sequence"/>
</dbReference>
<evidence type="ECO:0000313" key="11">
    <source>
        <dbReference type="EMBL" id="MCI0183709.1"/>
    </source>
</evidence>
<evidence type="ECO:0000256" key="4">
    <source>
        <dbReference type="ARBA" id="ARBA00022490"/>
    </source>
</evidence>
<evidence type="ECO:0000256" key="9">
    <source>
        <dbReference type="ARBA" id="ARBA00022842"/>
    </source>
</evidence>
<dbReference type="GO" id="GO:0002949">
    <property type="term" value="P:tRNA threonylcarbamoyladenosine modification"/>
    <property type="evidence" value="ECO:0007669"/>
    <property type="project" value="InterPro"/>
</dbReference>
<keyword evidence="5" id="KW-0819">tRNA processing</keyword>
<accession>A0A9X1VA50</accession>
<dbReference type="GO" id="GO:0046872">
    <property type="term" value="F:metal ion binding"/>
    <property type="evidence" value="ECO:0007669"/>
    <property type="project" value="UniProtKB-KW"/>
</dbReference>
<evidence type="ECO:0000256" key="2">
    <source>
        <dbReference type="ARBA" id="ARBA00007599"/>
    </source>
</evidence>
<keyword evidence="6" id="KW-0479">Metal-binding</keyword>
<dbReference type="AlphaFoldDB" id="A0A9X1VA50"/>
<dbReference type="Gene3D" id="3.40.50.300">
    <property type="entry name" value="P-loop containing nucleotide triphosphate hydrolases"/>
    <property type="match status" value="1"/>
</dbReference>
<dbReference type="GO" id="GO:0005524">
    <property type="term" value="F:ATP binding"/>
    <property type="evidence" value="ECO:0007669"/>
    <property type="project" value="UniProtKB-KW"/>
</dbReference>
<gene>
    <name evidence="11" type="primary">tsaE</name>
    <name evidence="11" type="ORF">MM817_02000</name>
</gene>
<proteinExistence type="inferred from homology"/>
<evidence type="ECO:0000256" key="7">
    <source>
        <dbReference type="ARBA" id="ARBA00022741"/>
    </source>
</evidence>
<dbReference type="SUPFAM" id="SSF52540">
    <property type="entry name" value="P-loop containing nucleoside triphosphate hydrolases"/>
    <property type="match status" value="1"/>
</dbReference>
<name>A0A9X1VA50_9BACL</name>
<evidence type="ECO:0000256" key="6">
    <source>
        <dbReference type="ARBA" id="ARBA00022723"/>
    </source>
</evidence>
<dbReference type="InterPro" id="IPR027417">
    <property type="entry name" value="P-loop_NTPase"/>
</dbReference>
<protein>
    <recommendedName>
        <fullName evidence="3">tRNA threonylcarbamoyladenosine biosynthesis protein TsaE</fullName>
    </recommendedName>
    <alternativeName>
        <fullName evidence="10">t(6)A37 threonylcarbamoyladenosine biosynthesis protein TsaE</fullName>
    </alternativeName>
</protein>
<keyword evidence="7" id="KW-0547">Nucleotide-binding</keyword>
<comment type="subcellular location">
    <subcellularLocation>
        <location evidence="1">Cytoplasm</location>
    </subcellularLocation>
</comment>
<reference evidence="11" key="1">
    <citation type="submission" date="2022-03" db="EMBL/GenBank/DDBJ databases">
        <title>Draft Genome Sequence of Firmicute Strain S0AB, a Heterotrophic Iron/Sulfur-Oxidizing Extreme Acidophile.</title>
        <authorList>
            <person name="Vergara E."/>
            <person name="Pakostova E."/>
            <person name="Johnson D.B."/>
            <person name="Holmes D.S."/>
        </authorList>
    </citation>
    <scope>NUCLEOTIDE SEQUENCE</scope>
    <source>
        <strain evidence="11">S0AB</strain>
    </source>
</reference>
<evidence type="ECO:0000313" key="12">
    <source>
        <dbReference type="Proteomes" id="UP001139263"/>
    </source>
</evidence>
<sequence length="169" mass="19244">MGDLQQEYQLTLTSTDVHHTRMLGELCGRMVHQQTVINLRGRLGAGKTVFVSGLAKGLGIAEMTHSPTFTIVSEYAGGRLPLYHMDLYRLGESALRELDLFDEYFYGDGVCAVEWGDLIQTVLPTERLDVLFSDLLIEEEFVDSRRITLVAYGSEHVQVLREWMNLWPY</sequence>
<keyword evidence="12" id="KW-1185">Reference proteome</keyword>
<evidence type="ECO:0000256" key="5">
    <source>
        <dbReference type="ARBA" id="ARBA00022694"/>
    </source>
</evidence>
<dbReference type="GO" id="GO:0005737">
    <property type="term" value="C:cytoplasm"/>
    <property type="evidence" value="ECO:0007669"/>
    <property type="project" value="UniProtKB-SubCell"/>
</dbReference>
<dbReference type="InterPro" id="IPR003442">
    <property type="entry name" value="T6A_TsaE"/>
</dbReference>
<organism evidence="11 12">
    <name type="scientific">Sulfoacidibacillus ferrooxidans</name>
    <dbReference type="NCBI Taxonomy" id="2005001"/>
    <lineage>
        <taxon>Bacteria</taxon>
        <taxon>Bacillati</taxon>
        <taxon>Bacillota</taxon>
        <taxon>Bacilli</taxon>
        <taxon>Bacillales</taxon>
        <taxon>Alicyclobacillaceae</taxon>
        <taxon>Sulfoacidibacillus</taxon>
    </lineage>
</organism>
<dbReference type="EMBL" id="JALBUF010000006">
    <property type="protein sequence ID" value="MCI0183709.1"/>
    <property type="molecule type" value="Genomic_DNA"/>
</dbReference>
<keyword evidence="4" id="KW-0963">Cytoplasm</keyword>
<dbReference type="RefSeq" id="WP_241714328.1">
    <property type="nucleotide sequence ID" value="NZ_JALBUF010000006.1"/>
</dbReference>
<evidence type="ECO:0000256" key="1">
    <source>
        <dbReference type="ARBA" id="ARBA00004496"/>
    </source>
</evidence>
<evidence type="ECO:0000256" key="10">
    <source>
        <dbReference type="ARBA" id="ARBA00032441"/>
    </source>
</evidence>
<dbReference type="NCBIfam" id="TIGR00150">
    <property type="entry name" value="T6A_YjeE"/>
    <property type="match status" value="1"/>
</dbReference>